<evidence type="ECO:0000256" key="4">
    <source>
        <dbReference type="ARBA" id="ARBA00023136"/>
    </source>
</evidence>
<evidence type="ECO:0000256" key="6">
    <source>
        <dbReference type="SAM" id="Phobius"/>
    </source>
</evidence>
<evidence type="ECO:0000313" key="7">
    <source>
        <dbReference type="EMBL" id="WAR06588.1"/>
    </source>
</evidence>
<evidence type="ECO:0000313" key="8">
    <source>
        <dbReference type="Proteomes" id="UP001164746"/>
    </source>
</evidence>
<organism evidence="7 8">
    <name type="scientific">Mya arenaria</name>
    <name type="common">Soft-shell clam</name>
    <dbReference type="NCBI Taxonomy" id="6604"/>
    <lineage>
        <taxon>Eukaryota</taxon>
        <taxon>Metazoa</taxon>
        <taxon>Spiralia</taxon>
        <taxon>Lophotrochozoa</taxon>
        <taxon>Mollusca</taxon>
        <taxon>Bivalvia</taxon>
        <taxon>Autobranchia</taxon>
        <taxon>Heteroconchia</taxon>
        <taxon>Euheterodonta</taxon>
        <taxon>Imparidentia</taxon>
        <taxon>Neoheterodontei</taxon>
        <taxon>Myida</taxon>
        <taxon>Myoidea</taxon>
        <taxon>Myidae</taxon>
        <taxon>Mya</taxon>
    </lineage>
</organism>
<keyword evidence="4 6" id="KW-0472">Membrane</keyword>
<dbReference type="PANTHER" id="PTHR19282:SF544">
    <property type="entry name" value="TETRASPANIN"/>
    <property type="match status" value="1"/>
</dbReference>
<feature type="compositionally biased region" description="Basic and acidic residues" evidence="5">
    <location>
        <begin position="217"/>
        <end position="238"/>
    </location>
</feature>
<dbReference type="SUPFAM" id="SSF48652">
    <property type="entry name" value="Tetraspanin"/>
    <property type="match status" value="1"/>
</dbReference>
<dbReference type="Pfam" id="PF00335">
    <property type="entry name" value="Tetraspanin"/>
    <property type="match status" value="2"/>
</dbReference>
<dbReference type="PANTHER" id="PTHR19282">
    <property type="entry name" value="TETRASPANIN"/>
    <property type="match status" value="1"/>
</dbReference>
<keyword evidence="3 6" id="KW-1133">Transmembrane helix</keyword>
<evidence type="ECO:0000256" key="2">
    <source>
        <dbReference type="ARBA" id="ARBA00022692"/>
    </source>
</evidence>
<dbReference type="InterPro" id="IPR008952">
    <property type="entry name" value="Tetraspanin_EC2_sf"/>
</dbReference>
<dbReference type="EMBL" id="CP111016">
    <property type="protein sequence ID" value="WAR06588.1"/>
    <property type="molecule type" value="Genomic_DNA"/>
</dbReference>
<keyword evidence="2 6" id="KW-0812">Transmembrane</keyword>
<comment type="subcellular location">
    <subcellularLocation>
        <location evidence="1">Membrane</location>
        <topology evidence="1">Multi-pass membrane protein</topology>
    </subcellularLocation>
</comment>
<name>A0ABY7E958_MYAAR</name>
<feature type="transmembrane region" description="Helical" evidence="6">
    <location>
        <begin position="77"/>
        <end position="100"/>
    </location>
</feature>
<feature type="transmembrane region" description="Helical" evidence="6">
    <location>
        <begin position="183"/>
        <end position="207"/>
    </location>
</feature>
<proteinExistence type="predicted"/>
<evidence type="ECO:0000256" key="3">
    <source>
        <dbReference type="ARBA" id="ARBA00022989"/>
    </source>
</evidence>
<dbReference type="PRINTS" id="PR00259">
    <property type="entry name" value="TMFOUR"/>
</dbReference>
<reference evidence="7" key="1">
    <citation type="submission" date="2022-11" db="EMBL/GenBank/DDBJ databases">
        <title>Centuries of genome instability and evolution in soft-shell clam transmissible cancer (bioRxiv).</title>
        <authorList>
            <person name="Hart S.F.M."/>
            <person name="Yonemitsu M.A."/>
            <person name="Giersch R.M."/>
            <person name="Beal B.F."/>
            <person name="Arriagada G."/>
            <person name="Davis B.W."/>
            <person name="Ostrander E.A."/>
            <person name="Goff S.P."/>
            <person name="Metzger M.J."/>
        </authorList>
    </citation>
    <scope>NUCLEOTIDE SEQUENCE</scope>
    <source>
        <strain evidence="7">MELC-2E11</strain>
        <tissue evidence="7">Siphon/mantle</tissue>
    </source>
</reference>
<feature type="transmembrane region" description="Helical" evidence="6">
    <location>
        <begin position="107"/>
        <end position="125"/>
    </location>
</feature>
<dbReference type="Proteomes" id="UP001164746">
    <property type="component" value="Chromosome 5"/>
</dbReference>
<protein>
    <submittedName>
        <fullName evidence="7">TSN3-like protein</fullName>
    </submittedName>
</protein>
<evidence type="ECO:0000256" key="1">
    <source>
        <dbReference type="ARBA" id="ARBA00004141"/>
    </source>
</evidence>
<keyword evidence="8" id="KW-1185">Reference proteome</keyword>
<gene>
    <name evidence="7" type="ORF">MAR_021957</name>
</gene>
<evidence type="ECO:0000256" key="5">
    <source>
        <dbReference type="SAM" id="MobiDB-lite"/>
    </source>
</evidence>
<feature type="region of interest" description="Disordered" evidence="5">
    <location>
        <begin position="217"/>
        <end position="307"/>
    </location>
</feature>
<feature type="transmembrane region" description="Helical" evidence="6">
    <location>
        <begin position="12"/>
        <end position="35"/>
    </location>
</feature>
<accession>A0ABY7E958</accession>
<dbReference type="InterPro" id="IPR018499">
    <property type="entry name" value="Tetraspanin/Peripherin"/>
</dbReference>
<sequence length="307" mass="33292">MGACTGCGQLVLVLINILFSVVGIALLVVACLVRFGSGVFDSYLEDGYTEFKLAVEIATKGKLDISGLDIGDIVGDAAIAFIVIGAFFFVLGIFGCCGAICKAKSLLVIYAVVLGFECCGIKGQGDFNSTTSWRRPDPAMVVPYVCCMDTNDTNCVTNPTSNNSYTEGCYNTVNNWLTDNKNVLIGVGSGVAAVQMLLIICSVVICCQRRREKLDDSYDSKDDIPIQPYRRELPDPHGHNNPGYHGAGSYPDLHREPGGYGARETGFPQDNLDEQPRGRGHSQPYQGRTDLYTGPPEAYGGDRRYHR</sequence>